<keyword evidence="5" id="KW-0456">Lyase</keyword>
<keyword evidence="2" id="KW-0479">Metal-binding</keyword>
<keyword evidence="3" id="KW-0408">Iron</keyword>
<dbReference type="InterPro" id="IPR000573">
    <property type="entry name" value="AconitaseA/IPMdHydase_ssu_swvl"/>
</dbReference>
<dbReference type="CDD" id="cd01577">
    <property type="entry name" value="IPMI_Swivel"/>
    <property type="match status" value="1"/>
</dbReference>
<evidence type="ECO:0000256" key="2">
    <source>
        <dbReference type="ARBA" id="ARBA00022723"/>
    </source>
</evidence>
<evidence type="ECO:0000256" key="5">
    <source>
        <dbReference type="ARBA" id="ARBA00023239"/>
    </source>
</evidence>
<reference evidence="9 10" key="1">
    <citation type="submission" date="2018-05" db="EMBL/GenBank/DDBJ databases">
        <title>Draft genome sequence of Scytalidium lignicola DSM 105466, a ubiquitous saprotrophic fungus.</title>
        <authorList>
            <person name="Buettner E."/>
            <person name="Gebauer A.M."/>
            <person name="Hofrichter M."/>
            <person name="Liers C."/>
            <person name="Kellner H."/>
        </authorList>
    </citation>
    <scope>NUCLEOTIDE SEQUENCE [LARGE SCALE GENOMIC DNA]</scope>
    <source>
        <strain evidence="9 10">DSM 105466</strain>
    </source>
</reference>
<dbReference type="InterPro" id="IPR001030">
    <property type="entry name" value="Acoase/IPM_deHydtase_lsu_aba"/>
</dbReference>
<evidence type="ECO:0000256" key="3">
    <source>
        <dbReference type="ARBA" id="ARBA00023004"/>
    </source>
</evidence>
<evidence type="ECO:0000256" key="1">
    <source>
        <dbReference type="ARBA" id="ARBA00007185"/>
    </source>
</evidence>
<feature type="domain" description="Aconitase/3-isopropylmalate dehydratase large subunit alpha/beta/alpha" evidence="7">
    <location>
        <begin position="89"/>
        <end position="305"/>
    </location>
</feature>
<dbReference type="InterPro" id="IPR033940">
    <property type="entry name" value="IPMI_Swivel"/>
</dbReference>
<evidence type="ECO:0000256" key="6">
    <source>
        <dbReference type="SAM" id="MobiDB-lite"/>
    </source>
</evidence>
<feature type="compositionally biased region" description="Basic and acidic residues" evidence="6">
    <location>
        <begin position="479"/>
        <end position="492"/>
    </location>
</feature>
<dbReference type="OrthoDB" id="419183at2759"/>
<gene>
    <name evidence="9" type="ORF">B7463_g5293</name>
</gene>
<sequence>MAAETQQRRPLTVCEKILVQHAIGLQSPTVSPGDVIRIAPDWLLSSEAAWFGMEKMYNRLGRPGFHRKDRFWLAPDHIVDPRVNDRPRERAVIESCENIAKEMDLGDNYSPPNTTIMHTEFYRARCQPGMLVIGADSHTGSAGALGALAIGMGPTDLVIQVITGETYLEVPEVVRINFSGVPPVGLSGKDVILGVMKELKRNTVAAGRLVEYTGEGLQYLSCDARFAIANMTTEFGGIGACVVPDSVTLQYMEKRPVKKHKSNSLYFQPDEGAQYAGSYDIDLSKLNHFIALYPSPDNVVPVTEATLPPLQGCFIGACTTTEEDLILGALVLREAMKMGMTPSAPGLRRVTPGSTKIINRLKGLGVLEEYEKAGFTIGAPGCSYCVGMGIDQAASGEVWLSSQNRNFRDRMGPGSIANIASAATVAASSFSMSLKDPQPILQRINLDEYDEMRAYWKNEEMKSPDYSEPTLLPSTAPEPSKESSSETKTNHLPDVIKGKVQRFGDNVDTDSLIPTDKCMLTDREALGRGAFCYTRPEFYDRAQAGATIVVAEKSFGTGSSREQAPKALQAAGIEAVIAKSYAFIYRRNQANNGLLGIKLDDEEFYTLVQEGSEVAINVRDREISCGGKTFPFRLDQIEEELLSSGGLLQVYDKFGMQLFKKLQEASSRLSKKIQLPSGIGASGTKPLDCNYTPDYYGTTLENAIFDTLFQSNSSSQRRIE</sequence>
<dbReference type="PANTHER" id="PTHR43822:SF2">
    <property type="entry name" value="HOMOACONITASE, MITOCHONDRIAL"/>
    <property type="match status" value="1"/>
</dbReference>
<feature type="non-terminal residue" evidence="9">
    <location>
        <position position="1"/>
    </location>
</feature>
<evidence type="ECO:0000313" key="10">
    <source>
        <dbReference type="Proteomes" id="UP000258309"/>
    </source>
</evidence>
<dbReference type="EMBL" id="NCSJ02000085">
    <property type="protein sequence ID" value="RFU31065.1"/>
    <property type="molecule type" value="Genomic_DNA"/>
</dbReference>
<dbReference type="STRING" id="5539.A0A3E2HCG0"/>
<keyword evidence="4" id="KW-0411">Iron-sulfur</keyword>
<dbReference type="SUPFAM" id="SSF52016">
    <property type="entry name" value="LeuD/IlvD-like"/>
    <property type="match status" value="1"/>
</dbReference>
<dbReference type="InterPro" id="IPR015928">
    <property type="entry name" value="Aconitase/3IPM_dehydase_swvl"/>
</dbReference>
<evidence type="ECO:0000259" key="7">
    <source>
        <dbReference type="Pfam" id="PF00330"/>
    </source>
</evidence>
<dbReference type="OMA" id="VAGHEFP"/>
<dbReference type="Pfam" id="PF00694">
    <property type="entry name" value="Aconitase_C"/>
    <property type="match status" value="1"/>
</dbReference>
<dbReference type="Gene3D" id="3.30.499.10">
    <property type="entry name" value="Aconitase, domain 3"/>
    <property type="match status" value="2"/>
</dbReference>
<dbReference type="Proteomes" id="UP000258309">
    <property type="component" value="Unassembled WGS sequence"/>
</dbReference>
<dbReference type="NCBIfam" id="TIGR02087">
    <property type="entry name" value="LEUD_arch"/>
    <property type="match status" value="1"/>
</dbReference>
<evidence type="ECO:0000256" key="4">
    <source>
        <dbReference type="ARBA" id="ARBA00023014"/>
    </source>
</evidence>
<dbReference type="GO" id="GO:0046872">
    <property type="term" value="F:metal ion binding"/>
    <property type="evidence" value="ECO:0007669"/>
    <property type="project" value="UniProtKB-KW"/>
</dbReference>
<protein>
    <recommendedName>
        <fullName evidence="11">Aconitase/3-isopropylmalate dehydratase large subunit alpha/beta/alpha domain-containing protein</fullName>
    </recommendedName>
</protein>
<name>A0A3E2HCG0_SCYLI</name>
<dbReference type="PANTHER" id="PTHR43822">
    <property type="entry name" value="HOMOACONITASE, MITOCHONDRIAL-RELATED"/>
    <property type="match status" value="1"/>
</dbReference>
<dbReference type="GO" id="GO:0051536">
    <property type="term" value="F:iron-sulfur cluster binding"/>
    <property type="evidence" value="ECO:0007669"/>
    <property type="project" value="UniProtKB-KW"/>
</dbReference>
<feature type="domain" description="Aconitase A/isopropylmalate dehydratase small subunit swivel" evidence="8">
    <location>
        <begin position="544"/>
        <end position="601"/>
    </location>
</feature>
<dbReference type="AlphaFoldDB" id="A0A3E2HCG0"/>
<dbReference type="InterPro" id="IPR011827">
    <property type="entry name" value="LeuD_type2/HacB/DmdB"/>
</dbReference>
<dbReference type="InterPro" id="IPR050067">
    <property type="entry name" value="IPM_dehydratase_rel_enz"/>
</dbReference>
<feature type="non-terminal residue" evidence="9">
    <location>
        <position position="720"/>
    </location>
</feature>
<comment type="similarity">
    <text evidence="1">Belongs to the aconitase/IPM isomerase family.</text>
</comment>
<dbReference type="SUPFAM" id="SSF53732">
    <property type="entry name" value="Aconitase iron-sulfur domain"/>
    <property type="match status" value="1"/>
</dbReference>
<organism evidence="9 10">
    <name type="scientific">Scytalidium lignicola</name>
    <name type="common">Hyphomycete</name>
    <dbReference type="NCBI Taxonomy" id="5539"/>
    <lineage>
        <taxon>Eukaryota</taxon>
        <taxon>Fungi</taxon>
        <taxon>Dikarya</taxon>
        <taxon>Ascomycota</taxon>
        <taxon>Pezizomycotina</taxon>
        <taxon>Leotiomycetes</taxon>
        <taxon>Leotiomycetes incertae sedis</taxon>
        <taxon>Scytalidium</taxon>
    </lineage>
</organism>
<evidence type="ECO:0000259" key="8">
    <source>
        <dbReference type="Pfam" id="PF00694"/>
    </source>
</evidence>
<feature type="region of interest" description="Disordered" evidence="6">
    <location>
        <begin position="463"/>
        <end position="492"/>
    </location>
</feature>
<keyword evidence="10" id="KW-1185">Reference proteome</keyword>
<dbReference type="GO" id="GO:0016836">
    <property type="term" value="F:hydro-lyase activity"/>
    <property type="evidence" value="ECO:0007669"/>
    <property type="project" value="InterPro"/>
</dbReference>
<dbReference type="Gene3D" id="3.20.19.10">
    <property type="entry name" value="Aconitase, domain 4"/>
    <property type="match status" value="1"/>
</dbReference>
<proteinExistence type="inferred from homology"/>
<dbReference type="Pfam" id="PF00330">
    <property type="entry name" value="Aconitase"/>
    <property type="match status" value="2"/>
</dbReference>
<evidence type="ECO:0008006" key="11">
    <source>
        <dbReference type="Google" id="ProtNLM"/>
    </source>
</evidence>
<dbReference type="GO" id="GO:0170034">
    <property type="term" value="P:L-amino acid biosynthetic process"/>
    <property type="evidence" value="ECO:0007669"/>
    <property type="project" value="UniProtKB-ARBA"/>
</dbReference>
<dbReference type="InterPro" id="IPR015931">
    <property type="entry name" value="Acnase/IPM_dHydase_lsu_aba_1/3"/>
</dbReference>
<accession>A0A3E2HCG0</accession>
<comment type="caution">
    <text evidence="9">The sequence shown here is derived from an EMBL/GenBank/DDBJ whole genome shotgun (WGS) entry which is preliminary data.</text>
</comment>
<dbReference type="PRINTS" id="PR00415">
    <property type="entry name" value="ACONITASE"/>
</dbReference>
<evidence type="ECO:0000313" key="9">
    <source>
        <dbReference type="EMBL" id="RFU31065.1"/>
    </source>
</evidence>
<feature type="domain" description="Aconitase/3-isopropylmalate dehydratase large subunit alpha/beta/alpha" evidence="7">
    <location>
        <begin position="310"/>
        <end position="430"/>
    </location>
</feature>
<dbReference type="GO" id="GO:0170038">
    <property type="term" value="P:proteinogenic amino acid biosynthetic process"/>
    <property type="evidence" value="ECO:0007669"/>
    <property type="project" value="UniProtKB-ARBA"/>
</dbReference>
<dbReference type="InterPro" id="IPR036008">
    <property type="entry name" value="Aconitase_4Fe-4S_dom"/>
</dbReference>